<evidence type="ECO:0000313" key="7">
    <source>
        <dbReference type="Proteomes" id="UP000316343"/>
    </source>
</evidence>
<dbReference type="PANTHER" id="PTHR43701">
    <property type="entry name" value="MEMBRANE TRANSPORTER PROTEIN MJ0441-RELATED"/>
    <property type="match status" value="1"/>
</dbReference>
<dbReference type="EMBL" id="VHJK01000001">
    <property type="protein sequence ID" value="TRD11819.1"/>
    <property type="molecule type" value="Genomic_DNA"/>
</dbReference>
<feature type="transmembrane region" description="Helical" evidence="5">
    <location>
        <begin position="286"/>
        <end position="306"/>
    </location>
</feature>
<feature type="transmembrane region" description="Helical" evidence="5">
    <location>
        <begin position="40"/>
        <end position="59"/>
    </location>
</feature>
<protein>
    <recommendedName>
        <fullName evidence="5">Probable membrane transporter protein</fullName>
    </recommendedName>
</protein>
<evidence type="ECO:0000256" key="4">
    <source>
        <dbReference type="ARBA" id="ARBA00023136"/>
    </source>
</evidence>
<organism evidence="6 7">
    <name type="scientific">Erythrobacter insulae</name>
    <dbReference type="NCBI Taxonomy" id="2584124"/>
    <lineage>
        <taxon>Bacteria</taxon>
        <taxon>Pseudomonadati</taxon>
        <taxon>Pseudomonadota</taxon>
        <taxon>Alphaproteobacteria</taxon>
        <taxon>Sphingomonadales</taxon>
        <taxon>Erythrobacteraceae</taxon>
        <taxon>Erythrobacter/Porphyrobacter group</taxon>
        <taxon>Erythrobacter</taxon>
    </lineage>
</organism>
<name>A0A547PCE4_9SPHN</name>
<dbReference type="Proteomes" id="UP000316343">
    <property type="component" value="Unassembled WGS sequence"/>
</dbReference>
<keyword evidence="5" id="KW-1003">Cell membrane</keyword>
<gene>
    <name evidence="6" type="ORF">FGU71_08095</name>
</gene>
<keyword evidence="2 5" id="KW-0812">Transmembrane</keyword>
<dbReference type="AlphaFoldDB" id="A0A547PCE4"/>
<proteinExistence type="inferred from homology"/>
<evidence type="ECO:0000313" key="6">
    <source>
        <dbReference type="EMBL" id="TRD11819.1"/>
    </source>
</evidence>
<evidence type="ECO:0000256" key="1">
    <source>
        <dbReference type="ARBA" id="ARBA00004141"/>
    </source>
</evidence>
<keyword evidence="3 5" id="KW-1133">Transmembrane helix</keyword>
<feature type="transmembrane region" description="Helical" evidence="5">
    <location>
        <begin position="226"/>
        <end position="253"/>
    </location>
</feature>
<feature type="transmembrane region" description="Helical" evidence="5">
    <location>
        <begin position="71"/>
        <end position="100"/>
    </location>
</feature>
<evidence type="ECO:0000256" key="3">
    <source>
        <dbReference type="ARBA" id="ARBA00022989"/>
    </source>
</evidence>
<dbReference type="GO" id="GO:0005886">
    <property type="term" value="C:plasma membrane"/>
    <property type="evidence" value="ECO:0007669"/>
    <property type="project" value="UniProtKB-SubCell"/>
</dbReference>
<dbReference type="InterPro" id="IPR051598">
    <property type="entry name" value="TSUP/Inactive_protease-like"/>
</dbReference>
<evidence type="ECO:0000256" key="5">
    <source>
        <dbReference type="RuleBase" id="RU363041"/>
    </source>
</evidence>
<feature type="transmembrane region" description="Helical" evidence="5">
    <location>
        <begin position="260"/>
        <end position="280"/>
    </location>
</feature>
<evidence type="ECO:0000256" key="2">
    <source>
        <dbReference type="ARBA" id="ARBA00022692"/>
    </source>
</evidence>
<sequence>MPSAAAWMWELPSDGSGPISTSRDPDQQIMIRAQSHASRLLWFGFAALIAAYFLTFWLAPKQPETWPALWFVPGVGVIGAIIANASGTGGGVVFIPVFNALRDLSDWQLDPLRVTAISMGIQAFGMSVGALRWTDRLLHQPAVQAHSNEAPVRYQDYAVTCMLVLAISLPVQLLAQAMIEIDGTTVLIAYKGFSVILGTALIIATWTVNRDAPERAALTRFDWAVLAMLSVPGGFVTALFSVGIGELVAFYLFLRHFPMLLAVGTACVISSISMIAGTLLNQQAGIIAWDIVLLAAPGAMIGAVLARPIALWLGPRKLKTAGGLWIAVSALYLIGIAQN</sequence>
<comment type="caution">
    <text evidence="6">The sequence shown here is derived from an EMBL/GenBank/DDBJ whole genome shotgun (WGS) entry which is preliminary data.</text>
</comment>
<feature type="transmembrane region" description="Helical" evidence="5">
    <location>
        <begin position="187"/>
        <end position="206"/>
    </location>
</feature>
<reference evidence="6 7" key="1">
    <citation type="submission" date="2019-06" db="EMBL/GenBank/DDBJ databases">
        <title>Erythrobacter insulae sp. nov., isolated from a tidal flat.</title>
        <authorList>
            <person name="Yoon J.-H."/>
        </authorList>
    </citation>
    <scope>NUCLEOTIDE SEQUENCE [LARGE SCALE GENOMIC DNA]</scope>
    <source>
        <strain evidence="6 7">JBTF-M21</strain>
    </source>
</reference>
<dbReference type="PANTHER" id="PTHR43701:SF2">
    <property type="entry name" value="MEMBRANE TRANSPORTER PROTEIN YJNA-RELATED"/>
    <property type="match status" value="1"/>
</dbReference>
<keyword evidence="4 5" id="KW-0472">Membrane</keyword>
<keyword evidence="7" id="KW-1185">Reference proteome</keyword>
<feature type="transmembrane region" description="Helical" evidence="5">
    <location>
        <begin position="318"/>
        <end position="337"/>
    </location>
</feature>
<dbReference type="Pfam" id="PF01925">
    <property type="entry name" value="TauE"/>
    <property type="match status" value="1"/>
</dbReference>
<dbReference type="OrthoDB" id="7594505at2"/>
<accession>A0A547PCE4</accession>
<comment type="subcellular location">
    <subcellularLocation>
        <location evidence="5">Cell membrane</location>
        <topology evidence="5">Multi-pass membrane protein</topology>
    </subcellularLocation>
    <subcellularLocation>
        <location evidence="1">Membrane</location>
        <topology evidence="1">Multi-pass membrane protein</topology>
    </subcellularLocation>
</comment>
<comment type="similarity">
    <text evidence="5">Belongs to the 4-toluene sulfonate uptake permease (TSUP) (TC 2.A.102) family.</text>
</comment>
<dbReference type="RefSeq" id="WP_142788091.1">
    <property type="nucleotide sequence ID" value="NZ_VHJK01000001.1"/>
</dbReference>
<dbReference type="InterPro" id="IPR002781">
    <property type="entry name" value="TM_pro_TauE-like"/>
</dbReference>